<accession>A0ABS5GX75</accession>
<comment type="catalytic activity">
    <reaction evidence="9">
        <text>3 propionate 3-nitronate + 3 O2 + H2O = 3 3-oxopropanoate + 2 nitrate + nitrite + H2O2 + 3 H(+)</text>
        <dbReference type="Rhea" id="RHEA:57332"/>
        <dbReference type="ChEBI" id="CHEBI:15377"/>
        <dbReference type="ChEBI" id="CHEBI:15378"/>
        <dbReference type="ChEBI" id="CHEBI:15379"/>
        <dbReference type="ChEBI" id="CHEBI:16240"/>
        <dbReference type="ChEBI" id="CHEBI:16301"/>
        <dbReference type="ChEBI" id="CHEBI:17632"/>
        <dbReference type="ChEBI" id="CHEBI:33190"/>
        <dbReference type="ChEBI" id="CHEBI:136067"/>
    </reaction>
</comment>
<evidence type="ECO:0000256" key="7">
    <source>
        <dbReference type="ARBA" id="ARBA00023033"/>
    </source>
</evidence>
<evidence type="ECO:0000313" key="10">
    <source>
        <dbReference type="EMBL" id="MBR7791052.1"/>
    </source>
</evidence>
<comment type="similarity">
    <text evidence="2">Belongs to the nitronate monooxygenase family. NMO class I subfamily.</text>
</comment>
<evidence type="ECO:0000256" key="8">
    <source>
        <dbReference type="ARBA" id="ARBA00031155"/>
    </source>
</evidence>
<dbReference type="InterPro" id="IPR004136">
    <property type="entry name" value="NMO"/>
</dbReference>
<evidence type="ECO:0000256" key="1">
    <source>
        <dbReference type="ARBA" id="ARBA00001917"/>
    </source>
</evidence>
<evidence type="ECO:0000256" key="9">
    <source>
        <dbReference type="ARBA" id="ARBA00049401"/>
    </source>
</evidence>
<dbReference type="InterPro" id="IPR013785">
    <property type="entry name" value="Aldolase_TIM"/>
</dbReference>
<evidence type="ECO:0000256" key="2">
    <source>
        <dbReference type="ARBA" id="ARBA00009881"/>
    </source>
</evidence>
<dbReference type="GO" id="GO:0004497">
    <property type="term" value="F:monooxygenase activity"/>
    <property type="evidence" value="ECO:0007669"/>
    <property type="project" value="UniProtKB-KW"/>
</dbReference>
<dbReference type="PANTHER" id="PTHR42747:SF3">
    <property type="entry name" value="NITRONATE MONOOXYGENASE-RELATED"/>
    <property type="match status" value="1"/>
</dbReference>
<evidence type="ECO:0000256" key="4">
    <source>
        <dbReference type="ARBA" id="ARBA00022630"/>
    </source>
</evidence>
<dbReference type="CDD" id="cd04730">
    <property type="entry name" value="NPD_like"/>
    <property type="match status" value="1"/>
</dbReference>
<keyword evidence="7 10" id="KW-0503">Monooxygenase</keyword>
<dbReference type="EMBL" id="JAGSPK010000001">
    <property type="protein sequence ID" value="MBR7791052.1"/>
    <property type="molecule type" value="Genomic_DNA"/>
</dbReference>
<evidence type="ECO:0000313" key="11">
    <source>
        <dbReference type="Proteomes" id="UP000682982"/>
    </source>
</evidence>
<name>A0ABS5GX75_9BURK</name>
<dbReference type="SUPFAM" id="SSF51412">
    <property type="entry name" value="Inosine monophosphate dehydrogenase (IMPDH)"/>
    <property type="match status" value="1"/>
</dbReference>
<evidence type="ECO:0000256" key="5">
    <source>
        <dbReference type="ARBA" id="ARBA00022643"/>
    </source>
</evidence>
<keyword evidence="6" id="KW-0560">Oxidoreductase</keyword>
<dbReference type="PANTHER" id="PTHR42747">
    <property type="entry name" value="NITRONATE MONOOXYGENASE-RELATED"/>
    <property type="match status" value="1"/>
</dbReference>
<protein>
    <recommendedName>
        <fullName evidence="8">Propionate 3-nitronate monooxygenase</fullName>
    </recommendedName>
</protein>
<comment type="caution">
    <text evidence="10">The sequence shown here is derived from an EMBL/GenBank/DDBJ whole genome shotgun (WGS) entry which is preliminary data.</text>
</comment>
<organism evidence="10 11">
    <name type="scientific">Undibacterium rivi</name>
    <dbReference type="NCBI Taxonomy" id="2828729"/>
    <lineage>
        <taxon>Bacteria</taxon>
        <taxon>Pseudomonadati</taxon>
        <taxon>Pseudomonadota</taxon>
        <taxon>Betaproteobacteria</taxon>
        <taxon>Burkholderiales</taxon>
        <taxon>Oxalobacteraceae</taxon>
        <taxon>Undibacterium</taxon>
    </lineage>
</organism>
<dbReference type="Gene3D" id="3.20.20.70">
    <property type="entry name" value="Aldolase class I"/>
    <property type="match status" value="1"/>
</dbReference>
<keyword evidence="3" id="KW-0216">Detoxification</keyword>
<gene>
    <name evidence="10" type="ORF">KDM87_00465</name>
</gene>
<keyword evidence="11" id="KW-1185">Reference proteome</keyword>
<evidence type="ECO:0000256" key="3">
    <source>
        <dbReference type="ARBA" id="ARBA00022575"/>
    </source>
</evidence>
<sequence>MLTMNSLCPYPIIQAPMAGGATTPELVAAVSEAGALGSLAAPLLTPLAIIEQAEHIRRLTDKPFAINLFVQTRPQVDFAQIEAAKLLLQPVCAELGWTTLPTPTRWCEDFEAQFDALITARPAVASFTFDVLHGSQVQRLHEAGILVIGTATNLAEAIVWQAIGADAICLQGTEAGGHRGTFIGAQQDATLSTAELLAVCRPQIQIPLIVAGGIMDGADIATALAAGAQWVQMGTAFLTTKESGIHPAYKQRLLDARTDGRDTTRQTRAFSGRFARGLDNRFMQLMESVADQVPAYPVQNALTGAIRSAAAAKESKTEFMSLWCGQGVARARDVHAATLVATLVQEMQAATRKS</sequence>
<keyword evidence="4" id="KW-0285">Flavoprotein</keyword>
<reference evidence="10 11" key="1">
    <citation type="submission" date="2021-04" db="EMBL/GenBank/DDBJ databases">
        <title>novel species isolated from subtropical streams in China.</title>
        <authorList>
            <person name="Lu H."/>
        </authorList>
    </citation>
    <scope>NUCLEOTIDE SEQUENCE [LARGE SCALE GENOMIC DNA]</scope>
    <source>
        <strain evidence="10 11">FT147W</strain>
    </source>
</reference>
<keyword evidence="5" id="KW-0288">FMN</keyword>
<dbReference type="RefSeq" id="WP_212677292.1">
    <property type="nucleotide sequence ID" value="NZ_JAGSPK010000001.1"/>
</dbReference>
<evidence type="ECO:0000256" key="6">
    <source>
        <dbReference type="ARBA" id="ARBA00023002"/>
    </source>
</evidence>
<dbReference type="Proteomes" id="UP000682982">
    <property type="component" value="Unassembled WGS sequence"/>
</dbReference>
<comment type="cofactor">
    <cofactor evidence="1">
        <name>FMN</name>
        <dbReference type="ChEBI" id="CHEBI:58210"/>
    </cofactor>
</comment>
<proteinExistence type="inferred from homology"/>
<dbReference type="Pfam" id="PF03060">
    <property type="entry name" value="NMO"/>
    <property type="match status" value="1"/>
</dbReference>